<organism evidence="1 2">
    <name type="scientific">Metamycoplasma arthritidis (strain 158L3-1)</name>
    <name type="common">Mycoplasma arthritidis</name>
    <dbReference type="NCBI Taxonomy" id="243272"/>
    <lineage>
        <taxon>Bacteria</taxon>
        <taxon>Bacillati</taxon>
        <taxon>Mycoplasmatota</taxon>
        <taxon>Mycoplasmoidales</taxon>
        <taxon>Metamycoplasmataceae</taxon>
        <taxon>Metamycoplasma</taxon>
    </lineage>
</organism>
<keyword evidence="2" id="KW-1185">Reference proteome</keyword>
<dbReference type="Proteomes" id="UP000008812">
    <property type="component" value="Chromosome"/>
</dbReference>
<proteinExistence type="predicted"/>
<protein>
    <submittedName>
        <fullName evidence="1">Uncharacterized protein</fullName>
    </submittedName>
</protein>
<dbReference type="HOGENOM" id="CLU_3346084_0_0_14"/>
<evidence type="ECO:0000313" key="1">
    <source>
        <dbReference type="EMBL" id="ACF07249.1"/>
    </source>
</evidence>
<dbReference type="AlphaFoldDB" id="B3PMJ7"/>
<reference evidence="1 2" key="1">
    <citation type="journal article" date="2008" name="Infect. Immun.">
        <title>Genome of Mycoplasma arthritidis.</title>
        <authorList>
            <person name="Dybvig K."/>
            <person name="Zuhua C."/>
            <person name="Lao P."/>
            <person name="Jordan D.S."/>
            <person name="French C.T."/>
            <person name="Tu A.H."/>
            <person name="Loraine A.E."/>
        </authorList>
    </citation>
    <scope>NUCLEOTIDE SEQUENCE [LARGE SCALE GENOMIC DNA]</scope>
    <source>
        <strain evidence="1 2">158L3-1</strain>
    </source>
</reference>
<sequence>MPKIILVFHWQKSYMEMHHFNEIKLDVSELQRILMFK</sequence>
<dbReference type="KEGG" id="mat:MARTH_orf381"/>
<accession>B3PMJ7</accession>
<gene>
    <name evidence="1" type="ordered locus">MARTH_orf381</name>
</gene>
<dbReference type="EMBL" id="CP001047">
    <property type="protein sequence ID" value="ACF07249.1"/>
    <property type="molecule type" value="Genomic_DNA"/>
</dbReference>
<name>B3PMJ7_META1</name>
<evidence type="ECO:0000313" key="2">
    <source>
        <dbReference type="Proteomes" id="UP000008812"/>
    </source>
</evidence>